<dbReference type="EMBL" id="CAJVQB010160176">
    <property type="protein sequence ID" value="CAG8856451.1"/>
    <property type="molecule type" value="Genomic_DNA"/>
</dbReference>
<comment type="caution">
    <text evidence="1">The sequence shown here is derived from an EMBL/GenBank/DDBJ whole genome shotgun (WGS) entry which is preliminary data.</text>
</comment>
<gene>
    <name evidence="1" type="ORF">GMARGA_LOCUS45272</name>
</gene>
<dbReference type="Proteomes" id="UP000789901">
    <property type="component" value="Unassembled WGS sequence"/>
</dbReference>
<protein>
    <submittedName>
        <fullName evidence="1">159_t:CDS:1</fullName>
    </submittedName>
</protein>
<feature type="non-terminal residue" evidence="1">
    <location>
        <position position="1"/>
    </location>
</feature>
<sequence length="46" mass="5458">RKENARALNLVFKELFDIQMINAYCYGLRLKLDQEGKLEEKNQNSL</sequence>
<evidence type="ECO:0000313" key="2">
    <source>
        <dbReference type="Proteomes" id="UP000789901"/>
    </source>
</evidence>
<name>A0ABN7XQ50_GIGMA</name>
<organism evidence="1 2">
    <name type="scientific">Gigaspora margarita</name>
    <dbReference type="NCBI Taxonomy" id="4874"/>
    <lineage>
        <taxon>Eukaryota</taxon>
        <taxon>Fungi</taxon>
        <taxon>Fungi incertae sedis</taxon>
        <taxon>Mucoromycota</taxon>
        <taxon>Glomeromycotina</taxon>
        <taxon>Glomeromycetes</taxon>
        <taxon>Diversisporales</taxon>
        <taxon>Gigasporaceae</taxon>
        <taxon>Gigaspora</taxon>
    </lineage>
</organism>
<keyword evidence="2" id="KW-1185">Reference proteome</keyword>
<evidence type="ECO:0000313" key="1">
    <source>
        <dbReference type="EMBL" id="CAG8856451.1"/>
    </source>
</evidence>
<accession>A0ABN7XQ50</accession>
<reference evidence="1 2" key="1">
    <citation type="submission" date="2021-06" db="EMBL/GenBank/DDBJ databases">
        <authorList>
            <person name="Kallberg Y."/>
            <person name="Tangrot J."/>
            <person name="Rosling A."/>
        </authorList>
    </citation>
    <scope>NUCLEOTIDE SEQUENCE [LARGE SCALE GENOMIC DNA]</scope>
    <source>
        <strain evidence="1 2">120-4 pot B 10/14</strain>
    </source>
</reference>
<feature type="non-terminal residue" evidence="1">
    <location>
        <position position="46"/>
    </location>
</feature>
<proteinExistence type="predicted"/>